<dbReference type="AlphaFoldDB" id="A0A2P6TVE2"/>
<evidence type="ECO:0000256" key="1">
    <source>
        <dbReference type="SAM" id="MobiDB-lite"/>
    </source>
</evidence>
<evidence type="ECO:0000313" key="2">
    <source>
        <dbReference type="EMBL" id="PRW58043.1"/>
    </source>
</evidence>
<evidence type="ECO:0000313" key="3">
    <source>
        <dbReference type="Proteomes" id="UP000239899"/>
    </source>
</evidence>
<feature type="compositionally biased region" description="Low complexity" evidence="1">
    <location>
        <begin position="372"/>
        <end position="417"/>
    </location>
</feature>
<dbReference type="OrthoDB" id="515954at2759"/>
<organism evidence="2 3">
    <name type="scientific">Chlorella sorokiniana</name>
    <name type="common">Freshwater green alga</name>
    <dbReference type="NCBI Taxonomy" id="3076"/>
    <lineage>
        <taxon>Eukaryota</taxon>
        <taxon>Viridiplantae</taxon>
        <taxon>Chlorophyta</taxon>
        <taxon>core chlorophytes</taxon>
        <taxon>Trebouxiophyceae</taxon>
        <taxon>Chlorellales</taxon>
        <taxon>Chlorellaceae</taxon>
        <taxon>Chlorella clade</taxon>
        <taxon>Chlorella</taxon>
    </lineage>
</organism>
<feature type="region of interest" description="Disordered" evidence="1">
    <location>
        <begin position="204"/>
        <end position="231"/>
    </location>
</feature>
<name>A0A2P6TVE2_CHLSO</name>
<dbReference type="Proteomes" id="UP000239899">
    <property type="component" value="Unassembled WGS sequence"/>
</dbReference>
<feature type="region of interest" description="Disordered" evidence="1">
    <location>
        <begin position="326"/>
        <end position="444"/>
    </location>
</feature>
<comment type="caution">
    <text evidence="2">The sequence shown here is derived from an EMBL/GenBank/DDBJ whole genome shotgun (WGS) entry which is preliminary data.</text>
</comment>
<protein>
    <submittedName>
        <fullName evidence="2">Uncharacterized protein</fullName>
    </submittedName>
</protein>
<keyword evidence="3" id="KW-1185">Reference proteome</keyword>
<feature type="region of interest" description="Disordered" evidence="1">
    <location>
        <begin position="105"/>
        <end position="132"/>
    </location>
</feature>
<sequence>MRPRGLQIDAPDELQGVDDAFGDVTLSFGGLSGLGGLGGSPLSLLSPNSAPLQRRASPARTAKAAGPAVAAAASTGTSAAAAAAAAASTYTTTAAVPTSLTLHPPEENDPLGELPQFRQRGGGTAARRRPDARRQSLAIGAMFAGLTQHAEGLLGDSELAVGDEEVQVPLAKSGKLLGGAANHSSLFVDPDTADLLATQLPSPQLLSPGPLGGAGAAFPADGQATPTPPPRHLAAAAAAAQQAAGGDQPAAEKPAECDSPHVAPALRALAASARKTPGGVRESVAVFGDLTRACESMGLADYDGDDFQLQESNKVKELAMLYKASATPRGSAPLSAQRTEQDSMRASADGGQPGSVQPPAAAVAGTQEEVQPQRPQQPHSAARLAQQQQQREVADRAAGPSQAAPAPARPAAAVKPAGSRLPAPPARTSRLRPPTTSSGYFSTASTSRVPALHMGSPARAAAAAGGADSLTPNTARLRYLEQNPELAFGGGTKLAASPAPGEGEAQPRKLTAEERHLMEWGDHL</sequence>
<gene>
    <name evidence="2" type="ORF">C2E21_3299</name>
</gene>
<feature type="compositionally biased region" description="Basic and acidic residues" evidence="1">
    <location>
        <begin position="505"/>
        <end position="524"/>
    </location>
</feature>
<proteinExistence type="predicted"/>
<feature type="region of interest" description="Disordered" evidence="1">
    <location>
        <begin position="488"/>
        <end position="524"/>
    </location>
</feature>
<accession>A0A2P6TVE2</accession>
<dbReference type="EMBL" id="LHPG02000006">
    <property type="protein sequence ID" value="PRW58043.1"/>
    <property type="molecule type" value="Genomic_DNA"/>
</dbReference>
<feature type="compositionally biased region" description="Polar residues" evidence="1">
    <location>
        <begin position="434"/>
        <end position="444"/>
    </location>
</feature>
<reference evidence="2 3" key="1">
    <citation type="journal article" date="2018" name="Plant J.">
        <title>Genome sequences of Chlorella sorokiniana UTEX 1602 and Micractinium conductrix SAG 241.80: implications to maltose excretion by a green alga.</title>
        <authorList>
            <person name="Arriola M.B."/>
            <person name="Velmurugan N."/>
            <person name="Zhang Y."/>
            <person name="Plunkett M.H."/>
            <person name="Hondzo H."/>
            <person name="Barney B.M."/>
        </authorList>
    </citation>
    <scope>NUCLEOTIDE SEQUENCE [LARGE SCALE GENOMIC DNA]</scope>
    <source>
        <strain evidence="3">UTEX 1602</strain>
    </source>
</reference>